<comment type="caution">
    <text evidence="2">The sequence shown here is derived from an EMBL/GenBank/DDBJ whole genome shotgun (WGS) entry which is preliminary data.</text>
</comment>
<evidence type="ECO:0000313" key="3">
    <source>
        <dbReference type="Proteomes" id="UP000551878"/>
    </source>
</evidence>
<name>A0A840QP22_9BACI</name>
<protein>
    <submittedName>
        <fullName evidence="2">Stage III sporulation protein AG</fullName>
    </submittedName>
</protein>
<keyword evidence="3" id="KW-1185">Reference proteome</keyword>
<reference evidence="2 3" key="1">
    <citation type="submission" date="2020-08" db="EMBL/GenBank/DDBJ databases">
        <title>Genomic Encyclopedia of Type Strains, Phase IV (KMG-IV): sequencing the most valuable type-strain genomes for metagenomic binning, comparative biology and taxonomic classification.</title>
        <authorList>
            <person name="Goeker M."/>
        </authorList>
    </citation>
    <scope>NUCLEOTIDE SEQUENCE [LARGE SCALE GENOMIC DNA]</scope>
    <source>
        <strain evidence="2 3">DSM 24696</strain>
    </source>
</reference>
<feature type="transmembrane region" description="Helical" evidence="1">
    <location>
        <begin position="21"/>
        <end position="41"/>
    </location>
</feature>
<dbReference type="InterPro" id="IPR014195">
    <property type="entry name" value="Spore_III_AG"/>
</dbReference>
<sequence length="216" mass="24458">MSEKRTWFDWLRNETGQGLKVKYIVILLVIGTFLMFSGPLLSSNDDESNQENLSVDIEGDEAVEVFGKSENENVAPETMGDYEKYYQKQLTNALEQVVGLSDVTVMVNVNETERDVYQKNVSEKIQNTEENDYEGGERNVEDSTIEEEVVIVRDGESEKPLIVKTEKPEIRGVLVVANGVENSQVKMWVVEAVSRVLDVPSHRISVLPKQQIEEES</sequence>
<keyword evidence="1" id="KW-0472">Membrane</keyword>
<dbReference type="EMBL" id="JACHHB010000004">
    <property type="protein sequence ID" value="MBB5173077.1"/>
    <property type="molecule type" value="Genomic_DNA"/>
</dbReference>
<dbReference type="NCBIfam" id="TIGR02830">
    <property type="entry name" value="spore_III_AG"/>
    <property type="match status" value="1"/>
</dbReference>
<proteinExistence type="predicted"/>
<evidence type="ECO:0000256" key="1">
    <source>
        <dbReference type="SAM" id="Phobius"/>
    </source>
</evidence>
<dbReference type="RefSeq" id="WP_343043334.1">
    <property type="nucleotide sequence ID" value="NZ_JACHHB010000004.1"/>
</dbReference>
<gene>
    <name evidence="2" type="ORF">HNQ41_001240</name>
</gene>
<accession>A0A840QP22</accession>
<dbReference type="AlphaFoldDB" id="A0A840QP22"/>
<keyword evidence="1" id="KW-1133">Transmembrane helix</keyword>
<organism evidence="2 3">
    <name type="scientific">Texcoconibacillus texcoconensis</name>
    <dbReference type="NCBI Taxonomy" id="1095777"/>
    <lineage>
        <taxon>Bacteria</taxon>
        <taxon>Bacillati</taxon>
        <taxon>Bacillota</taxon>
        <taxon>Bacilli</taxon>
        <taxon>Bacillales</taxon>
        <taxon>Bacillaceae</taxon>
        <taxon>Texcoconibacillus</taxon>
    </lineage>
</organism>
<evidence type="ECO:0000313" key="2">
    <source>
        <dbReference type="EMBL" id="MBB5173077.1"/>
    </source>
</evidence>
<dbReference type="Proteomes" id="UP000551878">
    <property type="component" value="Unassembled WGS sequence"/>
</dbReference>
<keyword evidence="1" id="KW-0812">Transmembrane</keyword>